<dbReference type="EMBL" id="JACORU010000005">
    <property type="protein sequence ID" value="MBC5765731.1"/>
    <property type="molecule type" value="Genomic_DNA"/>
</dbReference>
<dbReference type="AlphaFoldDB" id="A0A923MA68"/>
<feature type="signal peptide" evidence="1">
    <location>
        <begin position="1"/>
        <end position="19"/>
    </location>
</feature>
<name>A0A923MA68_9BURK</name>
<accession>A0A923MA68</accession>
<evidence type="ECO:0000313" key="2">
    <source>
        <dbReference type="EMBL" id="MBC5765731.1"/>
    </source>
</evidence>
<proteinExistence type="predicted"/>
<gene>
    <name evidence="2" type="ORF">H8R02_14780</name>
</gene>
<dbReference type="RefSeq" id="WP_187082206.1">
    <property type="nucleotide sequence ID" value="NZ_JACORU010000005.1"/>
</dbReference>
<protein>
    <recommendedName>
        <fullName evidence="4">Carboxypeptidase regulatory-like domain-containing protein</fullName>
    </recommendedName>
</protein>
<organism evidence="2 3">
    <name type="scientific">Ramlibacter albus</name>
    <dbReference type="NCBI Taxonomy" id="2079448"/>
    <lineage>
        <taxon>Bacteria</taxon>
        <taxon>Pseudomonadati</taxon>
        <taxon>Pseudomonadota</taxon>
        <taxon>Betaproteobacteria</taxon>
        <taxon>Burkholderiales</taxon>
        <taxon>Comamonadaceae</taxon>
        <taxon>Ramlibacter</taxon>
    </lineage>
</organism>
<evidence type="ECO:0000313" key="3">
    <source>
        <dbReference type="Proteomes" id="UP000596827"/>
    </source>
</evidence>
<comment type="caution">
    <text evidence="2">The sequence shown here is derived from an EMBL/GenBank/DDBJ whole genome shotgun (WGS) entry which is preliminary data.</text>
</comment>
<evidence type="ECO:0000256" key="1">
    <source>
        <dbReference type="SAM" id="SignalP"/>
    </source>
</evidence>
<reference evidence="2" key="1">
    <citation type="submission" date="2020-08" db="EMBL/GenBank/DDBJ databases">
        <title>Ramlibacter sp. GTP1 16S ribosomal RNA gene genome sequencing and assembly.</title>
        <authorList>
            <person name="Kang M."/>
        </authorList>
    </citation>
    <scope>NUCLEOTIDE SEQUENCE</scope>
    <source>
        <strain evidence="2">GTP1</strain>
    </source>
</reference>
<evidence type="ECO:0008006" key="4">
    <source>
        <dbReference type="Google" id="ProtNLM"/>
    </source>
</evidence>
<sequence>MKWLLASFAALLLAPQAQAALRITDLQPTQDERLGPRGPVRIAARVQDAGPGVDPKSIVLRVDGADVTRHVKFERGQVVYFEHLPPGRHRAELAVRDRAGNATQAAWTFRVSGRGFIWQDEAEEDDEEYDFTWPFWGRW</sequence>
<feature type="chain" id="PRO_5036719568" description="Carboxypeptidase regulatory-like domain-containing protein" evidence="1">
    <location>
        <begin position="20"/>
        <end position="139"/>
    </location>
</feature>
<keyword evidence="1" id="KW-0732">Signal</keyword>
<keyword evidence="3" id="KW-1185">Reference proteome</keyword>
<dbReference type="Proteomes" id="UP000596827">
    <property type="component" value="Unassembled WGS sequence"/>
</dbReference>